<dbReference type="InterPro" id="IPR025589">
    <property type="entry name" value="Toprim_C_rpt"/>
</dbReference>
<dbReference type="InterPro" id="IPR003602">
    <property type="entry name" value="Topo_IA_DNA-bd_dom"/>
</dbReference>
<dbReference type="SMART" id="SM00436">
    <property type="entry name" value="TOP1Bc"/>
    <property type="match status" value="1"/>
</dbReference>
<dbReference type="Gene3D" id="3.40.50.140">
    <property type="match status" value="1"/>
</dbReference>
<dbReference type="InterPro" id="IPR013497">
    <property type="entry name" value="Topo_IA_cen"/>
</dbReference>
<dbReference type="Pfam" id="PF01751">
    <property type="entry name" value="Toprim"/>
    <property type="match status" value="1"/>
</dbReference>
<dbReference type="PANTHER" id="PTHR42785">
    <property type="entry name" value="DNA TOPOISOMERASE, TYPE IA, CORE"/>
    <property type="match status" value="1"/>
</dbReference>
<dbReference type="GO" id="GO:0046872">
    <property type="term" value="F:metal ion binding"/>
    <property type="evidence" value="ECO:0007669"/>
    <property type="project" value="UniProtKB-KW"/>
</dbReference>
<dbReference type="InterPro" id="IPR000380">
    <property type="entry name" value="Topo_IA"/>
</dbReference>
<keyword evidence="5" id="KW-0460">Magnesium</keyword>
<evidence type="ECO:0000259" key="9">
    <source>
        <dbReference type="PROSITE" id="PS50880"/>
    </source>
</evidence>
<dbReference type="GO" id="GO:0003917">
    <property type="term" value="F:DNA topoisomerase type I (single strand cut, ATP-independent) activity"/>
    <property type="evidence" value="ECO:0007669"/>
    <property type="project" value="UniProtKB-EC"/>
</dbReference>
<evidence type="ECO:0000256" key="6">
    <source>
        <dbReference type="ARBA" id="ARBA00023029"/>
    </source>
</evidence>
<keyword evidence="8 11" id="KW-0413">Isomerase</keyword>
<dbReference type="InterPro" id="IPR028612">
    <property type="entry name" value="Topoisom_1_IA"/>
</dbReference>
<dbReference type="NCBIfam" id="TIGR01051">
    <property type="entry name" value="topA_bact"/>
    <property type="match status" value="1"/>
</dbReference>
<dbReference type="EMBL" id="MN448287">
    <property type="protein sequence ID" value="QFG74438.1"/>
    <property type="molecule type" value="Genomic_DNA"/>
</dbReference>
<feature type="domain" description="Topo IA-type catalytic" evidence="10">
    <location>
        <begin position="131"/>
        <end position="584"/>
    </location>
</feature>
<dbReference type="PROSITE" id="PS50880">
    <property type="entry name" value="TOPRIM"/>
    <property type="match status" value="1"/>
</dbReference>
<evidence type="ECO:0000256" key="4">
    <source>
        <dbReference type="ARBA" id="ARBA00022723"/>
    </source>
</evidence>
<dbReference type="Gene3D" id="1.10.460.10">
    <property type="entry name" value="Topoisomerase I, domain 2"/>
    <property type="match status" value="1"/>
</dbReference>
<keyword evidence="6" id="KW-0799">Topoisomerase</keyword>
<dbReference type="InterPro" id="IPR003601">
    <property type="entry name" value="Topo_IA_2"/>
</dbReference>
<dbReference type="InterPro" id="IPR013826">
    <property type="entry name" value="Topo_IA_cen_sub3"/>
</dbReference>
<reference evidence="11" key="1">
    <citation type="journal article" date="2019" name="Philos. Trans. R. Soc. Lond., B, Biol. Sci.">
        <title>Targeted metagenomic recovery of four divergent viruses reveals shared and distinctive characteristics of giant viruses of marine eukaryotes.</title>
        <authorList>
            <person name="Needham D.M."/>
            <person name="Poirier C."/>
            <person name="Hehenberger E."/>
            <person name="Jimenez V."/>
            <person name="Swalwell J.E."/>
            <person name="Santoro A.E."/>
            <person name="Worden A.Z."/>
        </authorList>
    </citation>
    <scope>NUCLEOTIDE SEQUENCE</scope>
    <source>
        <strain evidence="11">MPacV-611</strain>
    </source>
</reference>
<dbReference type="EC" id="5.6.2.1" evidence="3"/>
<dbReference type="InterPro" id="IPR034149">
    <property type="entry name" value="TOPRIM_TopoI"/>
</dbReference>
<dbReference type="PRINTS" id="PR00417">
    <property type="entry name" value="PRTPISMRASEI"/>
</dbReference>
<dbReference type="CDD" id="cd03363">
    <property type="entry name" value="TOPRIM_TopoIA_TopoI"/>
    <property type="match status" value="1"/>
</dbReference>
<keyword evidence="7" id="KW-0238">DNA-binding</keyword>
<proteinExistence type="inferred from homology"/>
<dbReference type="PROSITE" id="PS00396">
    <property type="entry name" value="TOPO_IA_1"/>
    <property type="match status" value="1"/>
</dbReference>
<dbReference type="CDD" id="cd00186">
    <property type="entry name" value="TOP1Ac"/>
    <property type="match status" value="1"/>
</dbReference>
<evidence type="ECO:0000256" key="1">
    <source>
        <dbReference type="ARBA" id="ARBA00000213"/>
    </source>
</evidence>
<evidence type="ECO:0000313" key="11">
    <source>
        <dbReference type="EMBL" id="QFG74438.1"/>
    </source>
</evidence>
<keyword evidence="4" id="KW-0479">Metal-binding</keyword>
<dbReference type="Pfam" id="PF01131">
    <property type="entry name" value="Topoisom_bac"/>
    <property type="match status" value="1"/>
</dbReference>
<dbReference type="InterPro" id="IPR023405">
    <property type="entry name" value="Topo_IA_core_domain"/>
</dbReference>
<evidence type="ECO:0000256" key="2">
    <source>
        <dbReference type="ARBA" id="ARBA00009446"/>
    </source>
</evidence>
<dbReference type="Gene3D" id="2.70.20.10">
    <property type="entry name" value="Topoisomerase I, domain 3"/>
    <property type="match status" value="1"/>
</dbReference>
<accession>A0A5J6VKQ3</accession>
<dbReference type="HAMAP" id="MF_00952">
    <property type="entry name" value="Topoisom_1_prok"/>
    <property type="match status" value="1"/>
</dbReference>
<feature type="domain" description="Toprim" evidence="9">
    <location>
        <begin position="7"/>
        <end position="117"/>
    </location>
</feature>
<dbReference type="SMART" id="SM00437">
    <property type="entry name" value="TOP1Ac"/>
    <property type="match status" value="1"/>
</dbReference>
<evidence type="ECO:0000256" key="5">
    <source>
        <dbReference type="ARBA" id="ARBA00022842"/>
    </source>
</evidence>
<dbReference type="InterPro" id="IPR023406">
    <property type="entry name" value="Topo_IA_AS"/>
</dbReference>
<name>A0A5J6VKQ3_9VIRU</name>
<dbReference type="InterPro" id="IPR013825">
    <property type="entry name" value="Topo_IA_cen_sub2"/>
</dbReference>
<dbReference type="InterPro" id="IPR005733">
    <property type="entry name" value="TopoI_bac-type"/>
</dbReference>
<dbReference type="SMART" id="SM00493">
    <property type="entry name" value="TOPRIM"/>
    <property type="match status" value="1"/>
</dbReference>
<protein>
    <recommendedName>
        <fullName evidence="3">DNA topoisomerase</fullName>
        <ecNumber evidence="3">5.6.2.1</ecNumber>
    </recommendedName>
</protein>
<evidence type="ECO:0000256" key="8">
    <source>
        <dbReference type="ARBA" id="ARBA00023235"/>
    </source>
</evidence>
<dbReference type="PANTHER" id="PTHR42785:SF1">
    <property type="entry name" value="DNA TOPOISOMERASE"/>
    <property type="match status" value="1"/>
</dbReference>
<dbReference type="Pfam" id="PF13368">
    <property type="entry name" value="Toprim_C_rpt"/>
    <property type="match status" value="2"/>
</dbReference>
<dbReference type="InterPro" id="IPR013824">
    <property type="entry name" value="Topo_IA_cen_sub1"/>
</dbReference>
<dbReference type="GO" id="GO:0006265">
    <property type="term" value="P:DNA topological change"/>
    <property type="evidence" value="ECO:0007669"/>
    <property type="project" value="InterPro"/>
</dbReference>
<evidence type="ECO:0000256" key="7">
    <source>
        <dbReference type="ARBA" id="ARBA00023125"/>
    </source>
</evidence>
<dbReference type="Gene3D" id="1.10.290.10">
    <property type="entry name" value="Topoisomerase I, domain 4"/>
    <property type="match status" value="1"/>
</dbReference>
<dbReference type="GO" id="GO:0003677">
    <property type="term" value="F:DNA binding"/>
    <property type="evidence" value="ECO:0007669"/>
    <property type="project" value="UniProtKB-KW"/>
</dbReference>
<dbReference type="InterPro" id="IPR006171">
    <property type="entry name" value="TOPRIM_dom"/>
</dbReference>
<comment type="similarity">
    <text evidence="2">Belongs to the type IA topoisomerase family.</text>
</comment>
<sequence>MESFSKKKLVVVESPGKIQKIQKILGDEYIVKASCGHCRDLAPKELSIDVDNNFKPKYQVIPDKRKIVKELISCKDKCSEVILAMDEDREGEMIASSLRDLLDLHNPKRIIFNEITTTAILKSISNPSIIDENMVLAQQTRRLLDRLVGYKLSPLLWKEIKGDLSAGRVQSVVTKIIIDKEEEINKSISEPYFKTTGEFIHNNNLSSVLMKNNQIYKFNSKTSVDEFLTKLSKNNINKVVDIINKKSVKKPSPPFITSSIQQDSYSKFGFSSDYTMRLLQKLYEAGKITYMRTDSTNLSTDIMKQCEKYIKSTYGDNYSQVKNYTKKIKGGQEAHEAIRPTKITTLPDSITLGTEYKKLYGLIWRRTVASQMSNADINIQNIFIDIIDKNNTILPEKSNFVTTFEKILFDGFLVLYNNHESDNKNGMIDININTDVIFNKLQISEEYTKPPLRYNEAGLIKYLEKNGIGRPSTYASIISKIKSKKYVEIKNIDGIKKNSNIINVSKTYKKSVKCKEVKIGNEKNKICPTEVGIKINVFLNDNFSDIMKISFTAELESQLDKIALGNAKWYNILKMYYDRFNPIVIQLNEKYNDIGDVNNTDELFGNHPDNNKEIYKGKGKFGPYIKIMEDNGSWKFSSIKNIDDLTLESAIEILKWPKELGKINNKKVTLNKGQYGLYFKVGKKIISIKDESKDLNLEYAKELFNTDDPYAIKTFKIDDKTIYLKKGPYGHYLKVKFKSNKTKNIPIPNDYDINNLDISKFITK</sequence>
<dbReference type="PROSITE" id="PS52039">
    <property type="entry name" value="TOPO_IA_2"/>
    <property type="match status" value="1"/>
</dbReference>
<dbReference type="SUPFAM" id="SSF56712">
    <property type="entry name" value="Prokaryotic type I DNA topoisomerase"/>
    <property type="match status" value="1"/>
</dbReference>
<organism evidence="11">
    <name type="scientific">Megaviridae environmental sample</name>
    <dbReference type="NCBI Taxonomy" id="1737588"/>
    <lineage>
        <taxon>Viruses</taxon>
        <taxon>Varidnaviria</taxon>
        <taxon>Bamfordvirae</taxon>
        <taxon>Nucleocytoviricota</taxon>
        <taxon>Megaviricetes</taxon>
        <taxon>Imitervirales</taxon>
        <taxon>Mimiviridae</taxon>
        <taxon>environmental samples</taxon>
    </lineage>
</organism>
<evidence type="ECO:0000256" key="3">
    <source>
        <dbReference type="ARBA" id="ARBA00012891"/>
    </source>
</evidence>
<comment type="catalytic activity">
    <reaction evidence="1">
        <text>ATP-independent breakage of single-stranded DNA, followed by passage and rejoining.</text>
        <dbReference type="EC" id="5.6.2.1"/>
    </reaction>
</comment>
<evidence type="ECO:0000259" key="10">
    <source>
        <dbReference type="PROSITE" id="PS52039"/>
    </source>
</evidence>